<dbReference type="EMBL" id="LNQE01000841">
    <property type="protein sequence ID" value="KUG24613.1"/>
    <property type="molecule type" value="Genomic_DNA"/>
</dbReference>
<dbReference type="Pfam" id="PF02885">
    <property type="entry name" value="Glycos_trans_3N"/>
    <property type="match status" value="1"/>
</dbReference>
<dbReference type="AlphaFoldDB" id="A0A0W8FUJ7"/>
<accession>A0A0W8FUJ7</accession>
<dbReference type="InterPro" id="IPR035902">
    <property type="entry name" value="Nuc_phospho_transferase"/>
</dbReference>
<keyword evidence="3" id="KW-0028">Amino-acid biosynthesis</keyword>
<keyword evidence="7" id="KW-0057">Aromatic amino acid biosynthesis</keyword>
<dbReference type="EC" id="2.4.2.18" evidence="2"/>
<dbReference type="SUPFAM" id="SSF47648">
    <property type="entry name" value="Nucleoside phosphorylase/phosphoribosyltransferase N-terminal domain"/>
    <property type="match status" value="1"/>
</dbReference>
<sequence>MIKDAIEKAINKTNLPEAEMMAAMDEIMEGTATPAQIAALITALRMKGETVEEVTGAARIMRRKATRINACATTIVDTCGTGGDKLNTFNISTTAAFVVAAAEIVVAKHGNRAVSSGCGSADVLEALGVNISAEQEIVEECVQQIGIGFLFAPKLHGAMKYAIGPRREIGIRTIFNMLGPLTNPAGATAQLLGVYDPKLTEMFADVLKNMGTKRAFVVHGLDGLDEVTVTGETRVAELKDGIVRTYNINPVDYFGRKDPLESIRGGDPEVNAQITRDVLSGKDGACRNVVLINAALAIIAGEKADNIKDGLKIAADCIDSGAAVKKLQSLIEISNS</sequence>
<reference evidence="10" key="1">
    <citation type="journal article" date="2015" name="Proc. Natl. Acad. Sci. U.S.A.">
        <title>Networks of energetic and metabolic interactions define dynamics in microbial communities.</title>
        <authorList>
            <person name="Embree M."/>
            <person name="Liu J.K."/>
            <person name="Al-Bassam M.M."/>
            <person name="Zengler K."/>
        </authorList>
    </citation>
    <scope>NUCLEOTIDE SEQUENCE</scope>
</reference>
<name>A0A0W8FUJ7_9ZZZZ</name>
<keyword evidence="4 10" id="KW-0328">Glycosyltransferase</keyword>
<evidence type="ECO:0000313" key="10">
    <source>
        <dbReference type="EMBL" id="KUG24613.1"/>
    </source>
</evidence>
<dbReference type="GO" id="GO:0004048">
    <property type="term" value="F:anthranilate phosphoribosyltransferase activity"/>
    <property type="evidence" value="ECO:0007669"/>
    <property type="project" value="UniProtKB-EC"/>
</dbReference>
<keyword evidence="6" id="KW-0822">Tryptophan biosynthesis</keyword>
<dbReference type="HAMAP" id="MF_00211">
    <property type="entry name" value="TrpD"/>
    <property type="match status" value="1"/>
</dbReference>
<comment type="caution">
    <text evidence="10">The sequence shown here is derived from an EMBL/GenBank/DDBJ whole genome shotgun (WGS) entry which is preliminary data.</text>
</comment>
<evidence type="ECO:0000256" key="4">
    <source>
        <dbReference type="ARBA" id="ARBA00022676"/>
    </source>
</evidence>
<feature type="domain" description="Glycosyl transferase family 3 N-terminal" evidence="9">
    <location>
        <begin position="3"/>
        <end position="65"/>
    </location>
</feature>
<proteinExistence type="inferred from homology"/>
<dbReference type="NCBIfam" id="TIGR01245">
    <property type="entry name" value="trpD"/>
    <property type="match status" value="1"/>
</dbReference>
<protein>
    <recommendedName>
        <fullName evidence="2">anthranilate phosphoribosyltransferase</fullName>
        <ecNumber evidence="2">2.4.2.18</ecNumber>
    </recommendedName>
</protein>
<feature type="domain" description="Glycosyl transferase family 3" evidence="8">
    <location>
        <begin position="74"/>
        <end position="323"/>
    </location>
</feature>
<dbReference type="InterPro" id="IPR017459">
    <property type="entry name" value="Glycosyl_Trfase_fam3_N_dom"/>
</dbReference>
<dbReference type="GO" id="GO:0005829">
    <property type="term" value="C:cytosol"/>
    <property type="evidence" value="ECO:0007669"/>
    <property type="project" value="TreeGrafter"/>
</dbReference>
<dbReference type="InterPro" id="IPR005940">
    <property type="entry name" value="Anthranilate_Pribosyl_Tfrase"/>
</dbReference>
<dbReference type="Gene3D" id="3.40.1030.10">
    <property type="entry name" value="Nucleoside phosphorylase/phosphoribosyltransferase catalytic domain"/>
    <property type="match status" value="1"/>
</dbReference>
<dbReference type="InterPro" id="IPR000312">
    <property type="entry name" value="Glycosyl_Trfase_fam3"/>
</dbReference>
<dbReference type="PANTHER" id="PTHR43285:SF2">
    <property type="entry name" value="ANTHRANILATE PHOSPHORIBOSYLTRANSFERASE"/>
    <property type="match status" value="1"/>
</dbReference>
<gene>
    <name evidence="10" type="ORF">ASZ90_005567</name>
</gene>
<evidence type="ECO:0000256" key="3">
    <source>
        <dbReference type="ARBA" id="ARBA00022605"/>
    </source>
</evidence>
<comment type="pathway">
    <text evidence="1">Amino-acid biosynthesis; L-tryptophan biosynthesis; L-tryptophan from chorismate: step 2/5.</text>
</comment>
<dbReference type="GO" id="GO:0000162">
    <property type="term" value="P:L-tryptophan biosynthetic process"/>
    <property type="evidence" value="ECO:0007669"/>
    <property type="project" value="UniProtKB-KW"/>
</dbReference>
<evidence type="ECO:0000256" key="7">
    <source>
        <dbReference type="ARBA" id="ARBA00023141"/>
    </source>
</evidence>
<evidence type="ECO:0000256" key="2">
    <source>
        <dbReference type="ARBA" id="ARBA00011948"/>
    </source>
</evidence>
<organism evidence="10">
    <name type="scientific">hydrocarbon metagenome</name>
    <dbReference type="NCBI Taxonomy" id="938273"/>
    <lineage>
        <taxon>unclassified sequences</taxon>
        <taxon>metagenomes</taxon>
        <taxon>ecological metagenomes</taxon>
    </lineage>
</organism>
<evidence type="ECO:0000256" key="1">
    <source>
        <dbReference type="ARBA" id="ARBA00004907"/>
    </source>
</evidence>
<evidence type="ECO:0000256" key="6">
    <source>
        <dbReference type="ARBA" id="ARBA00022822"/>
    </source>
</evidence>
<dbReference type="FunFam" id="3.40.1030.10:FF:000002">
    <property type="entry name" value="Anthranilate phosphoribosyltransferase"/>
    <property type="match status" value="1"/>
</dbReference>
<keyword evidence="5 10" id="KW-0808">Transferase</keyword>
<dbReference type="PANTHER" id="PTHR43285">
    <property type="entry name" value="ANTHRANILATE PHOSPHORIBOSYLTRANSFERASE"/>
    <property type="match status" value="1"/>
</dbReference>
<dbReference type="Gene3D" id="1.20.970.10">
    <property type="entry name" value="Transferase, Pyrimidine Nucleoside Phosphorylase, Chain C"/>
    <property type="match status" value="1"/>
</dbReference>
<evidence type="ECO:0000259" key="9">
    <source>
        <dbReference type="Pfam" id="PF02885"/>
    </source>
</evidence>
<dbReference type="SUPFAM" id="SSF52418">
    <property type="entry name" value="Nucleoside phosphorylase/phosphoribosyltransferase catalytic domain"/>
    <property type="match status" value="1"/>
</dbReference>
<evidence type="ECO:0000259" key="8">
    <source>
        <dbReference type="Pfam" id="PF00591"/>
    </source>
</evidence>
<dbReference type="InterPro" id="IPR036320">
    <property type="entry name" value="Glycosyl_Trfase_fam3_N_dom_sf"/>
</dbReference>
<evidence type="ECO:0000256" key="5">
    <source>
        <dbReference type="ARBA" id="ARBA00022679"/>
    </source>
</evidence>
<dbReference type="Pfam" id="PF00591">
    <property type="entry name" value="Glycos_transf_3"/>
    <property type="match status" value="1"/>
</dbReference>